<name>A0A8X6N914_NEPPI</name>
<dbReference type="Proteomes" id="UP000887013">
    <property type="component" value="Unassembled WGS sequence"/>
</dbReference>
<gene>
    <name evidence="1" type="ORF">NPIL_624911</name>
</gene>
<dbReference type="AlphaFoldDB" id="A0A8X6N914"/>
<organism evidence="1 2">
    <name type="scientific">Nephila pilipes</name>
    <name type="common">Giant wood spider</name>
    <name type="synonym">Nephila maculata</name>
    <dbReference type="NCBI Taxonomy" id="299642"/>
    <lineage>
        <taxon>Eukaryota</taxon>
        <taxon>Metazoa</taxon>
        <taxon>Ecdysozoa</taxon>
        <taxon>Arthropoda</taxon>
        <taxon>Chelicerata</taxon>
        <taxon>Arachnida</taxon>
        <taxon>Araneae</taxon>
        <taxon>Araneomorphae</taxon>
        <taxon>Entelegynae</taxon>
        <taxon>Araneoidea</taxon>
        <taxon>Nephilidae</taxon>
        <taxon>Nephila</taxon>
    </lineage>
</organism>
<protein>
    <submittedName>
        <fullName evidence="1">Uncharacterized protein</fullName>
    </submittedName>
</protein>
<proteinExistence type="predicted"/>
<reference evidence="1" key="1">
    <citation type="submission" date="2020-08" db="EMBL/GenBank/DDBJ databases">
        <title>Multicomponent nature underlies the extraordinary mechanical properties of spider dragline silk.</title>
        <authorList>
            <person name="Kono N."/>
            <person name="Nakamura H."/>
            <person name="Mori M."/>
            <person name="Yoshida Y."/>
            <person name="Ohtoshi R."/>
            <person name="Malay A.D."/>
            <person name="Moran D.A.P."/>
            <person name="Tomita M."/>
            <person name="Numata K."/>
            <person name="Arakawa K."/>
        </authorList>
    </citation>
    <scope>NUCLEOTIDE SEQUENCE</scope>
</reference>
<evidence type="ECO:0000313" key="2">
    <source>
        <dbReference type="Proteomes" id="UP000887013"/>
    </source>
</evidence>
<evidence type="ECO:0000313" key="1">
    <source>
        <dbReference type="EMBL" id="GFT01851.1"/>
    </source>
</evidence>
<comment type="caution">
    <text evidence="1">The sequence shown here is derived from an EMBL/GenBank/DDBJ whole genome shotgun (WGS) entry which is preliminary data.</text>
</comment>
<keyword evidence="2" id="KW-1185">Reference proteome</keyword>
<accession>A0A8X6N914</accession>
<dbReference type="EMBL" id="BMAW01007012">
    <property type="protein sequence ID" value="GFT01851.1"/>
    <property type="molecule type" value="Genomic_DNA"/>
</dbReference>
<sequence length="116" mass="13093">MIVFEFPDGWTSPSIMRLTFHHRLPKSSSCMCFVSAIVWLSSACMVDCMPYPPMLMKRSSIRLQPQDRILLFGEGLLVGGLDFPSNCLSSDAKQWPKTHREESECLPVAVGWGHSF</sequence>